<feature type="region of interest" description="Disordered" evidence="2">
    <location>
        <begin position="735"/>
        <end position="764"/>
    </location>
</feature>
<dbReference type="RefSeq" id="XP_007764281.1">
    <property type="nucleotide sequence ID" value="XM_007766091.1"/>
</dbReference>
<dbReference type="SUPFAM" id="SSF48452">
    <property type="entry name" value="TPR-like"/>
    <property type="match status" value="1"/>
</dbReference>
<dbReference type="PANTHER" id="PTHR22767:SF3">
    <property type="entry name" value="N-ALPHA-ACETYLTRANSFERASE 25, NATB AUXILIARY SUBUNIT"/>
    <property type="match status" value="1"/>
</dbReference>
<dbReference type="OMA" id="WKRREHQ"/>
<comment type="caution">
    <text evidence="3">The sequence shown here is derived from an EMBL/GenBank/DDBJ whole genome shotgun (WGS) entry which is preliminary data.</text>
</comment>
<dbReference type="InterPro" id="IPR019183">
    <property type="entry name" value="NAA25_NatB_aux_su"/>
</dbReference>
<dbReference type="Gene3D" id="1.25.40.1040">
    <property type="match status" value="1"/>
</dbReference>
<organism evidence="3 4">
    <name type="scientific">Coniophora puteana (strain RWD-64-598)</name>
    <name type="common">Brown rot fungus</name>
    <dbReference type="NCBI Taxonomy" id="741705"/>
    <lineage>
        <taxon>Eukaryota</taxon>
        <taxon>Fungi</taxon>
        <taxon>Dikarya</taxon>
        <taxon>Basidiomycota</taxon>
        <taxon>Agaricomycotina</taxon>
        <taxon>Agaricomycetes</taxon>
        <taxon>Agaricomycetidae</taxon>
        <taxon>Boletales</taxon>
        <taxon>Coniophorineae</taxon>
        <taxon>Coniophoraceae</taxon>
        <taxon>Coniophora</taxon>
    </lineage>
</organism>
<evidence type="ECO:0000256" key="2">
    <source>
        <dbReference type="SAM" id="MobiDB-lite"/>
    </source>
</evidence>
<dbReference type="OrthoDB" id="1874341at2759"/>
<dbReference type="GO" id="GO:0031416">
    <property type="term" value="C:NatB complex"/>
    <property type="evidence" value="ECO:0007669"/>
    <property type="project" value="TreeGrafter"/>
</dbReference>
<comment type="similarity">
    <text evidence="1">Belongs to the MDM20/NAA25 family.</text>
</comment>
<evidence type="ECO:0000256" key="1">
    <source>
        <dbReference type="ARBA" id="ARBA00006298"/>
    </source>
</evidence>
<dbReference type="EMBL" id="JH711574">
    <property type="protein sequence ID" value="EIW85127.1"/>
    <property type="molecule type" value="Genomic_DNA"/>
</dbReference>
<proteinExistence type="inferred from homology"/>
<dbReference type="InterPro" id="IPR011990">
    <property type="entry name" value="TPR-like_helical_dom_sf"/>
</dbReference>
<reference evidence="4" key="1">
    <citation type="journal article" date="2012" name="Science">
        <title>The Paleozoic origin of enzymatic lignin decomposition reconstructed from 31 fungal genomes.</title>
        <authorList>
            <person name="Floudas D."/>
            <person name="Binder M."/>
            <person name="Riley R."/>
            <person name="Barry K."/>
            <person name="Blanchette R.A."/>
            <person name="Henrissat B."/>
            <person name="Martinez A.T."/>
            <person name="Otillar R."/>
            <person name="Spatafora J.W."/>
            <person name="Yadav J.S."/>
            <person name="Aerts A."/>
            <person name="Benoit I."/>
            <person name="Boyd A."/>
            <person name="Carlson A."/>
            <person name="Copeland A."/>
            <person name="Coutinho P.M."/>
            <person name="de Vries R.P."/>
            <person name="Ferreira P."/>
            <person name="Findley K."/>
            <person name="Foster B."/>
            <person name="Gaskell J."/>
            <person name="Glotzer D."/>
            <person name="Gorecki P."/>
            <person name="Heitman J."/>
            <person name="Hesse C."/>
            <person name="Hori C."/>
            <person name="Igarashi K."/>
            <person name="Jurgens J.A."/>
            <person name="Kallen N."/>
            <person name="Kersten P."/>
            <person name="Kohler A."/>
            <person name="Kuees U."/>
            <person name="Kumar T.K.A."/>
            <person name="Kuo A."/>
            <person name="LaButti K."/>
            <person name="Larrondo L.F."/>
            <person name="Lindquist E."/>
            <person name="Ling A."/>
            <person name="Lombard V."/>
            <person name="Lucas S."/>
            <person name="Lundell T."/>
            <person name="Martin R."/>
            <person name="McLaughlin D.J."/>
            <person name="Morgenstern I."/>
            <person name="Morin E."/>
            <person name="Murat C."/>
            <person name="Nagy L.G."/>
            <person name="Nolan M."/>
            <person name="Ohm R.A."/>
            <person name="Patyshakuliyeva A."/>
            <person name="Rokas A."/>
            <person name="Ruiz-Duenas F.J."/>
            <person name="Sabat G."/>
            <person name="Salamov A."/>
            <person name="Samejima M."/>
            <person name="Schmutz J."/>
            <person name="Slot J.C."/>
            <person name="St John F."/>
            <person name="Stenlid J."/>
            <person name="Sun H."/>
            <person name="Sun S."/>
            <person name="Syed K."/>
            <person name="Tsang A."/>
            <person name="Wiebenga A."/>
            <person name="Young D."/>
            <person name="Pisabarro A."/>
            <person name="Eastwood D.C."/>
            <person name="Martin F."/>
            <person name="Cullen D."/>
            <person name="Grigoriev I.V."/>
            <person name="Hibbett D.S."/>
        </authorList>
    </citation>
    <scope>NUCLEOTIDE SEQUENCE [LARGE SCALE GENOMIC DNA]</scope>
    <source>
        <strain evidence="4">RWD-64-598 SS2</strain>
    </source>
</reference>
<sequence>MSALDRQLRPIYDALDMGSHKSAVVSCNKLIKRYPNNLLLKALKSLGLVRSQKIEEALPLLEEVLAAKTTDDATLTALMHVLRLLGRNQDIVSMFENAYKQQPQNEDLGVQTFFAYARTGNWKVAQQIATRMHKQFQEDRYLYWSVVGALLQANDLATPPEMRTLLYKLAHRQVASSPSPSYLSAERFYLHLSILQELQLYDEANKLLESEIGKSICSTSLPCNYLRRQIWRARGLYKEEAERAKDLILEKNDRNWLEFLSIIDAAFPPKESGQEPVTDAIPETRDFFNKIAETDGVKDRSGLLALIELEHRARVAGGTSDITVLKALLQKYFVLHSEKACCFEDLKPYLDLSDADRDEWTTFLDSQRSTLESATDLRCLINVHKLQRFSLPASKLTAELESGRAASYIRDYKEGLRLGLELPETELQLADDLAILAGQALVNAWYLSKEQAYLLQAVALLEFTLSKSKVAYSVRLMLIRLYRLLGAPTLALNHYRALNIKHVQNDTLSHFALSRATTFSLASTGDITYSSECLETSQVYLSNSNETSEFITRAFHGERYSQIPNFIEFEERLENSLQRDLVKMEHVRMRMIHEPIVSDLIDMEFIELKIILDRYHFDNRDFDIMPNYQPNGQPSFEVQTRLFGRNAGLGWLRVYLKMFIRAFQHASDLDDATEDKLLIGDRPKKSSDPENQLPLVERLNKRNLEEESELTEQELKLFEWALTLADWLEPYHNVARPPPTVDGQKTSNGETGSSARKDDAPPVRSTPDLVVRFFDDVQSEFEASVGRDCLPSELLHIVTIIQEAVTLLVAETVRFKSTSVVKIHKLSQLVQSLKEVRTKACVSLKETSESLVKSGENYGTADSRKAFVDACSPIIDDDLVHHDFVLNIAKNVCDSRKKTLEGVGKGGLKISSAYDKA</sequence>
<evidence type="ECO:0000313" key="3">
    <source>
        <dbReference type="EMBL" id="EIW85127.1"/>
    </source>
</evidence>
<dbReference type="KEGG" id="cput:CONPUDRAFT_79823"/>
<dbReference type="Proteomes" id="UP000053558">
    <property type="component" value="Unassembled WGS sequence"/>
</dbReference>
<accession>A0A5M3N1I5</accession>
<dbReference type="Pfam" id="PF09797">
    <property type="entry name" value="NatB_MDM20"/>
    <property type="match status" value="1"/>
</dbReference>
<feature type="compositionally biased region" description="Polar residues" evidence="2">
    <location>
        <begin position="743"/>
        <end position="754"/>
    </location>
</feature>
<dbReference type="PANTHER" id="PTHR22767">
    <property type="entry name" value="N-TERMINAL ACETYLTRANSFERASE-RELATED"/>
    <property type="match status" value="1"/>
</dbReference>
<dbReference type="GeneID" id="19209986"/>
<dbReference type="AlphaFoldDB" id="A0A5M3N1I5"/>
<name>A0A5M3N1I5_CONPW</name>
<protein>
    <submittedName>
        <fullName evidence="3">Actin cytoskeleton organization protein</fullName>
    </submittedName>
</protein>
<keyword evidence="4" id="KW-1185">Reference proteome</keyword>
<evidence type="ECO:0000313" key="4">
    <source>
        <dbReference type="Proteomes" id="UP000053558"/>
    </source>
</evidence>
<gene>
    <name evidence="3" type="ORF">CONPUDRAFT_79823</name>
</gene>